<comment type="caution">
    <text evidence="1">The sequence shown here is derived from an EMBL/GenBank/DDBJ whole genome shotgun (WGS) entry which is preliminary data.</text>
</comment>
<accession>A0ABS0GYT7</accession>
<evidence type="ECO:0000313" key="2">
    <source>
        <dbReference type="Proteomes" id="UP000638560"/>
    </source>
</evidence>
<proteinExistence type="predicted"/>
<name>A0ABS0GYT7_9ACTN</name>
<reference evidence="1 2" key="1">
    <citation type="submission" date="2020-11" db="EMBL/GenBank/DDBJ databases">
        <title>A novel isolate from a Black sea contaminated sediment with potential to produce alkanes: Plantactinospora alkalitolerans sp. nov.</title>
        <authorList>
            <person name="Carro L."/>
            <person name="Veyisoglu A."/>
            <person name="Guven K."/>
            <person name="Schumann P."/>
            <person name="Klenk H.-P."/>
            <person name="Sahin N."/>
        </authorList>
    </citation>
    <scope>NUCLEOTIDE SEQUENCE [LARGE SCALE GENOMIC DNA]</scope>
    <source>
        <strain evidence="1 2">S1510</strain>
    </source>
</reference>
<organism evidence="1 2">
    <name type="scientific">Plantactinospora alkalitolerans</name>
    <dbReference type="NCBI Taxonomy" id="2789879"/>
    <lineage>
        <taxon>Bacteria</taxon>
        <taxon>Bacillati</taxon>
        <taxon>Actinomycetota</taxon>
        <taxon>Actinomycetes</taxon>
        <taxon>Micromonosporales</taxon>
        <taxon>Micromonosporaceae</taxon>
        <taxon>Plantactinospora</taxon>
    </lineage>
</organism>
<gene>
    <name evidence="1" type="ORF">I0C86_20845</name>
</gene>
<dbReference type="EMBL" id="JADPUN010000194">
    <property type="protein sequence ID" value="MBF9131391.1"/>
    <property type="molecule type" value="Genomic_DNA"/>
</dbReference>
<evidence type="ECO:0008006" key="3">
    <source>
        <dbReference type="Google" id="ProtNLM"/>
    </source>
</evidence>
<dbReference type="RefSeq" id="WP_196202949.1">
    <property type="nucleotide sequence ID" value="NZ_JADPUN010000194.1"/>
</dbReference>
<evidence type="ECO:0000313" key="1">
    <source>
        <dbReference type="EMBL" id="MBF9131391.1"/>
    </source>
</evidence>
<sequence>MLPTFPGLVTVEPVDPEDLRVVWLEEADEGVSDNQLYFVIAEVTWSEVQAAIDGERELIALAKAQATTDDDFDSVADQLVEDRYTGDWDDDGLIDDGPLARFYPLDLGVMSAVAALVAGYALTTTSCRGHHSRRGEPKPLIRFICDDTRLPLIAAAATNAGCGMRLDSGNMLQLYGPDIDAITRFAEEMVSQRPRFDGLPADSAFESRTSYGDYLDDYEAYTDFADLTRADLARIRQMMKAGRPMEGQLRIFENE</sequence>
<keyword evidence="2" id="KW-1185">Reference proteome</keyword>
<dbReference type="Proteomes" id="UP000638560">
    <property type="component" value="Unassembled WGS sequence"/>
</dbReference>
<protein>
    <recommendedName>
        <fullName evidence="3">DUF4375 domain-containing protein</fullName>
    </recommendedName>
</protein>